<name>A0A0C3K8I2_9AGAM</name>
<protein>
    <submittedName>
        <fullName evidence="1">Uncharacterized protein</fullName>
    </submittedName>
</protein>
<sequence>MAIHINLSPRRLVQSFLPLQPPALRPNSTLPLLPVTYATTTVQANQYRPPHNSHQFDYFTQPWHPPLRQFVPCPGGALQPPQAFQLSRNRFGPPFLPSCPTPNPHL</sequence>
<dbReference type="EMBL" id="KN823347">
    <property type="protein sequence ID" value="KIO17743.1"/>
    <property type="molecule type" value="Genomic_DNA"/>
</dbReference>
<organism evidence="1 2">
    <name type="scientific">Tulasnella calospora MUT 4182</name>
    <dbReference type="NCBI Taxonomy" id="1051891"/>
    <lineage>
        <taxon>Eukaryota</taxon>
        <taxon>Fungi</taxon>
        <taxon>Dikarya</taxon>
        <taxon>Basidiomycota</taxon>
        <taxon>Agaricomycotina</taxon>
        <taxon>Agaricomycetes</taxon>
        <taxon>Cantharellales</taxon>
        <taxon>Tulasnellaceae</taxon>
        <taxon>Tulasnella</taxon>
    </lineage>
</organism>
<accession>A0A0C3K8I2</accession>
<proteinExistence type="predicted"/>
<gene>
    <name evidence="1" type="ORF">M407DRAFT_246654</name>
</gene>
<dbReference type="HOGENOM" id="CLU_2225140_0_0_1"/>
<reference evidence="2" key="2">
    <citation type="submission" date="2015-01" db="EMBL/GenBank/DDBJ databases">
        <title>Evolutionary Origins and Diversification of the Mycorrhizal Mutualists.</title>
        <authorList>
            <consortium name="DOE Joint Genome Institute"/>
            <consortium name="Mycorrhizal Genomics Consortium"/>
            <person name="Kohler A."/>
            <person name="Kuo A."/>
            <person name="Nagy L.G."/>
            <person name="Floudas D."/>
            <person name="Copeland A."/>
            <person name="Barry K.W."/>
            <person name="Cichocki N."/>
            <person name="Veneault-Fourrey C."/>
            <person name="LaButti K."/>
            <person name="Lindquist E.A."/>
            <person name="Lipzen A."/>
            <person name="Lundell T."/>
            <person name="Morin E."/>
            <person name="Murat C."/>
            <person name="Riley R."/>
            <person name="Ohm R."/>
            <person name="Sun H."/>
            <person name="Tunlid A."/>
            <person name="Henrissat B."/>
            <person name="Grigoriev I.V."/>
            <person name="Hibbett D.S."/>
            <person name="Martin F."/>
        </authorList>
    </citation>
    <scope>NUCLEOTIDE SEQUENCE [LARGE SCALE GENOMIC DNA]</scope>
    <source>
        <strain evidence="2">MUT 4182</strain>
    </source>
</reference>
<evidence type="ECO:0000313" key="1">
    <source>
        <dbReference type="EMBL" id="KIO17743.1"/>
    </source>
</evidence>
<dbReference type="AlphaFoldDB" id="A0A0C3K8I2"/>
<dbReference type="Proteomes" id="UP000054248">
    <property type="component" value="Unassembled WGS sequence"/>
</dbReference>
<keyword evidence="2" id="KW-1185">Reference proteome</keyword>
<evidence type="ECO:0000313" key="2">
    <source>
        <dbReference type="Proteomes" id="UP000054248"/>
    </source>
</evidence>
<reference evidence="1 2" key="1">
    <citation type="submission" date="2014-04" db="EMBL/GenBank/DDBJ databases">
        <authorList>
            <consortium name="DOE Joint Genome Institute"/>
            <person name="Kuo A."/>
            <person name="Girlanda M."/>
            <person name="Perotto S."/>
            <person name="Kohler A."/>
            <person name="Nagy L.G."/>
            <person name="Floudas D."/>
            <person name="Copeland A."/>
            <person name="Barry K.W."/>
            <person name="Cichocki N."/>
            <person name="Veneault-Fourrey C."/>
            <person name="LaButti K."/>
            <person name="Lindquist E.A."/>
            <person name="Lipzen A."/>
            <person name="Lundell T."/>
            <person name="Morin E."/>
            <person name="Murat C."/>
            <person name="Sun H."/>
            <person name="Tunlid A."/>
            <person name="Henrissat B."/>
            <person name="Grigoriev I.V."/>
            <person name="Hibbett D.S."/>
            <person name="Martin F."/>
            <person name="Nordberg H.P."/>
            <person name="Cantor M.N."/>
            <person name="Hua S.X."/>
        </authorList>
    </citation>
    <scope>NUCLEOTIDE SEQUENCE [LARGE SCALE GENOMIC DNA]</scope>
    <source>
        <strain evidence="1 2">MUT 4182</strain>
    </source>
</reference>